<dbReference type="SUPFAM" id="SSF46894">
    <property type="entry name" value="C-terminal effector domain of the bipartite response regulators"/>
    <property type="match status" value="1"/>
</dbReference>
<dbReference type="SMART" id="SM01043">
    <property type="entry name" value="BTAD"/>
    <property type="match status" value="1"/>
</dbReference>
<evidence type="ECO:0000256" key="5">
    <source>
        <dbReference type="ARBA" id="ARBA00023163"/>
    </source>
</evidence>
<dbReference type="CDD" id="cd15831">
    <property type="entry name" value="BTAD"/>
    <property type="match status" value="1"/>
</dbReference>
<evidence type="ECO:0000256" key="4">
    <source>
        <dbReference type="ARBA" id="ARBA00023125"/>
    </source>
</evidence>
<dbReference type="PANTHER" id="PTHR35807">
    <property type="entry name" value="TRANSCRIPTIONAL REGULATOR REDD-RELATED"/>
    <property type="match status" value="1"/>
</dbReference>
<dbReference type="Proteomes" id="UP000179642">
    <property type="component" value="Unassembled WGS sequence"/>
</dbReference>
<gene>
    <name evidence="8" type="ORF">BIV23_42455</name>
</gene>
<dbReference type="InterPro" id="IPR016032">
    <property type="entry name" value="Sig_transdc_resp-reg_C-effctor"/>
</dbReference>
<evidence type="ECO:0000256" key="3">
    <source>
        <dbReference type="ARBA" id="ARBA00023015"/>
    </source>
</evidence>
<organism evidence="8 9">
    <name type="scientific">Streptomyces monashensis</name>
    <dbReference type="NCBI Taxonomy" id="1678012"/>
    <lineage>
        <taxon>Bacteria</taxon>
        <taxon>Bacillati</taxon>
        <taxon>Actinomycetota</taxon>
        <taxon>Actinomycetes</taxon>
        <taxon>Kitasatosporales</taxon>
        <taxon>Streptomycetaceae</taxon>
        <taxon>Streptomyces</taxon>
    </lineage>
</organism>
<dbReference type="GO" id="GO:0006355">
    <property type="term" value="P:regulation of DNA-templated transcription"/>
    <property type="evidence" value="ECO:0007669"/>
    <property type="project" value="InterPro"/>
</dbReference>
<dbReference type="InterPro" id="IPR051677">
    <property type="entry name" value="AfsR-DnrI-RedD_regulator"/>
</dbReference>
<keyword evidence="5" id="KW-0804">Transcription</keyword>
<keyword evidence="9" id="KW-1185">Reference proteome</keyword>
<protein>
    <recommendedName>
        <fullName evidence="7">OmpR/PhoB-type domain-containing protein</fullName>
    </recommendedName>
</protein>
<dbReference type="SUPFAM" id="SSF48452">
    <property type="entry name" value="TPR-like"/>
    <property type="match status" value="1"/>
</dbReference>
<keyword evidence="2" id="KW-0902">Two-component regulatory system</keyword>
<keyword evidence="3" id="KW-0805">Transcription regulation</keyword>
<feature type="domain" description="OmpR/PhoB-type" evidence="7">
    <location>
        <begin position="1"/>
        <end position="99"/>
    </location>
</feature>
<dbReference type="InterPro" id="IPR001867">
    <property type="entry name" value="OmpR/PhoB-type_DNA-bd"/>
</dbReference>
<evidence type="ECO:0000256" key="6">
    <source>
        <dbReference type="PROSITE-ProRule" id="PRU01091"/>
    </source>
</evidence>
<dbReference type="Pfam" id="PF03704">
    <property type="entry name" value="BTAD"/>
    <property type="match status" value="1"/>
</dbReference>
<keyword evidence="4 6" id="KW-0238">DNA-binding</keyword>
<evidence type="ECO:0000256" key="2">
    <source>
        <dbReference type="ARBA" id="ARBA00023012"/>
    </source>
</evidence>
<accession>A0A1S2P2X2</accession>
<dbReference type="OrthoDB" id="4336084at2"/>
<name>A0A1S2P2X2_9ACTN</name>
<dbReference type="SMART" id="SM00862">
    <property type="entry name" value="Trans_reg_C"/>
    <property type="match status" value="1"/>
</dbReference>
<dbReference type="Gene3D" id="1.10.10.10">
    <property type="entry name" value="Winged helix-like DNA-binding domain superfamily/Winged helix DNA-binding domain"/>
    <property type="match status" value="1"/>
</dbReference>
<proteinExistence type="inferred from homology"/>
<evidence type="ECO:0000259" key="7">
    <source>
        <dbReference type="PROSITE" id="PS51755"/>
    </source>
</evidence>
<evidence type="ECO:0000313" key="9">
    <source>
        <dbReference type="Proteomes" id="UP000179642"/>
    </source>
</evidence>
<dbReference type="GO" id="GO:0000160">
    <property type="term" value="P:phosphorelay signal transduction system"/>
    <property type="evidence" value="ECO:0007669"/>
    <property type="project" value="UniProtKB-KW"/>
</dbReference>
<dbReference type="Gene3D" id="1.25.40.10">
    <property type="entry name" value="Tetratricopeptide repeat domain"/>
    <property type="match status" value="1"/>
</dbReference>
<dbReference type="PANTHER" id="PTHR35807:SF1">
    <property type="entry name" value="TRANSCRIPTIONAL REGULATOR REDD"/>
    <property type="match status" value="1"/>
</dbReference>
<sequence length="263" mass="28373">MLTWHTLGALRVSADGRDVTPTAPKVRQVLALLLARRNSVVSLSALTTELWAEDPPRSATATVQTYAYQLRKALHGGEDPGPGEPGPLVTHAHGYLLQVGPGECDADEFAHLTGLARTTLAGGDPAGAEALLDRALGLWDGPPFADVTPGPAVQGHALRLKELHLQAEELRVIAGLRLDRHRELVGELKEIACARPLHEWFQGALIITLERCGRRGEALEVYGRLSAQLRDELGLDPSPGLQRLRQHVLTDRVSTADLDLLPG</sequence>
<dbReference type="InterPro" id="IPR036388">
    <property type="entry name" value="WH-like_DNA-bd_sf"/>
</dbReference>
<dbReference type="InterPro" id="IPR011990">
    <property type="entry name" value="TPR-like_helical_dom_sf"/>
</dbReference>
<evidence type="ECO:0000313" key="8">
    <source>
        <dbReference type="EMBL" id="OIJ87862.1"/>
    </source>
</evidence>
<dbReference type="AlphaFoldDB" id="A0A1S2P2X2"/>
<dbReference type="RefSeq" id="WP_071386338.1">
    <property type="nucleotide sequence ID" value="NZ_MLYO01000109.1"/>
</dbReference>
<dbReference type="GO" id="GO:0003677">
    <property type="term" value="F:DNA binding"/>
    <property type="evidence" value="ECO:0007669"/>
    <property type="project" value="UniProtKB-UniRule"/>
</dbReference>
<dbReference type="PROSITE" id="PS51755">
    <property type="entry name" value="OMPR_PHOB"/>
    <property type="match status" value="1"/>
</dbReference>
<dbReference type="InterPro" id="IPR005158">
    <property type="entry name" value="BTAD"/>
</dbReference>
<dbReference type="EMBL" id="MLYO01000109">
    <property type="protein sequence ID" value="OIJ87862.1"/>
    <property type="molecule type" value="Genomic_DNA"/>
</dbReference>
<evidence type="ECO:0000256" key="1">
    <source>
        <dbReference type="ARBA" id="ARBA00005820"/>
    </source>
</evidence>
<reference evidence="8 9" key="1">
    <citation type="submission" date="2016-10" db="EMBL/GenBank/DDBJ databases">
        <title>Genome sequence of Streptomyces sp. MUSC 1.</title>
        <authorList>
            <person name="Lee L.-H."/>
            <person name="Ser H.-L."/>
            <person name="Law J.W.-F."/>
        </authorList>
    </citation>
    <scope>NUCLEOTIDE SEQUENCE [LARGE SCALE GENOMIC DNA]</scope>
    <source>
        <strain evidence="8 9">MUSC 1</strain>
    </source>
</reference>
<comment type="caution">
    <text evidence="8">The sequence shown here is derived from an EMBL/GenBank/DDBJ whole genome shotgun (WGS) entry which is preliminary data.</text>
</comment>
<comment type="similarity">
    <text evidence="1">Belongs to the AfsR/DnrI/RedD regulatory family.</text>
</comment>
<dbReference type="Pfam" id="PF00486">
    <property type="entry name" value="Trans_reg_C"/>
    <property type="match status" value="1"/>
</dbReference>
<feature type="DNA-binding region" description="OmpR/PhoB-type" evidence="6">
    <location>
        <begin position="1"/>
        <end position="99"/>
    </location>
</feature>